<dbReference type="Gene3D" id="1.10.30.50">
    <property type="match status" value="1"/>
</dbReference>
<sequence>MPYRPSVPCKHPMCPKLVASGCGKYCEEHAALHKDDRENASKRGYGSKWQKARKHYLMRHPFCAECEKAGKLTEATVVDHIIPHRGDQKLFWDESNWQPLCKSCHDKKTWNEDRNPTYRF</sequence>
<dbReference type="GO" id="GO:0004519">
    <property type="term" value="F:endonuclease activity"/>
    <property type="evidence" value="ECO:0007669"/>
    <property type="project" value="UniProtKB-KW"/>
</dbReference>
<protein>
    <recommendedName>
        <fullName evidence="4">Putative HNH nuclease YajD</fullName>
    </recommendedName>
</protein>
<keyword evidence="7" id="KW-1185">Reference proteome</keyword>
<organism evidence="6 7">
    <name type="scientific">Hominisplanchenecus faecis</name>
    <dbReference type="NCBI Taxonomy" id="2885351"/>
    <lineage>
        <taxon>Bacteria</taxon>
        <taxon>Bacillati</taxon>
        <taxon>Bacillota</taxon>
        <taxon>Clostridia</taxon>
        <taxon>Lachnospirales</taxon>
        <taxon>Lachnospiraceae</taxon>
        <taxon>Hominisplanchenecus</taxon>
    </lineage>
</organism>
<evidence type="ECO:0000313" key="6">
    <source>
        <dbReference type="EMBL" id="MCC2147685.1"/>
    </source>
</evidence>
<name>A0ABS8ER86_9FIRM</name>
<dbReference type="EMBL" id="JAJEQE010000001">
    <property type="protein sequence ID" value="MCC2147685.1"/>
    <property type="molecule type" value="Genomic_DNA"/>
</dbReference>
<accession>A0ABS8ER86</accession>
<dbReference type="SMART" id="SM00507">
    <property type="entry name" value="HNHc"/>
    <property type="match status" value="1"/>
</dbReference>
<keyword evidence="2" id="KW-0378">Hydrolase</keyword>
<evidence type="ECO:0000256" key="3">
    <source>
        <dbReference type="ARBA" id="ARBA00038412"/>
    </source>
</evidence>
<dbReference type="InterPro" id="IPR002711">
    <property type="entry name" value="HNH"/>
</dbReference>
<evidence type="ECO:0000256" key="4">
    <source>
        <dbReference type="ARBA" id="ARBA00040194"/>
    </source>
</evidence>
<reference evidence="6 7" key="1">
    <citation type="submission" date="2021-10" db="EMBL/GenBank/DDBJ databases">
        <title>Anaerobic single-cell dispensing facilitates the cultivation of human gut bacteria.</title>
        <authorList>
            <person name="Afrizal A."/>
        </authorList>
    </citation>
    <scope>NUCLEOTIDE SEQUENCE [LARGE SCALE GENOMIC DNA]</scope>
    <source>
        <strain evidence="6 7">CLA-AA-H246</strain>
    </source>
</reference>
<evidence type="ECO:0000259" key="5">
    <source>
        <dbReference type="SMART" id="SM00507"/>
    </source>
</evidence>
<gene>
    <name evidence="6" type="ORF">LKD42_00210</name>
</gene>
<dbReference type="Proteomes" id="UP001299235">
    <property type="component" value="Unassembled WGS sequence"/>
</dbReference>
<dbReference type="RefSeq" id="WP_248834475.1">
    <property type="nucleotide sequence ID" value="NZ_JAJEQE010000001.1"/>
</dbReference>
<keyword evidence="1" id="KW-0540">Nuclease</keyword>
<comment type="similarity">
    <text evidence="3">Belongs to the HNH nuclease family.</text>
</comment>
<comment type="caution">
    <text evidence="6">The sequence shown here is derived from an EMBL/GenBank/DDBJ whole genome shotgun (WGS) entry which is preliminary data.</text>
</comment>
<dbReference type="PANTHER" id="PTHR41286">
    <property type="entry name" value="HNH NUCLEASE YAJD-RELATED"/>
    <property type="match status" value="1"/>
</dbReference>
<evidence type="ECO:0000256" key="2">
    <source>
        <dbReference type="ARBA" id="ARBA00022801"/>
    </source>
</evidence>
<dbReference type="CDD" id="cd00085">
    <property type="entry name" value="HNHc"/>
    <property type="match status" value="1"/>
</dbReference>
<feature type="domain" description="HNH nuclease" evidence="5">
    <location>
        <begin position="51"/>
        <end position="106"/>
    </location>
</feature>
<keyword evidence="6" id="KW-0255">Endonuclease</keyword>
<evidence type="ECO:0000313" key="7">
    <source>
        <dbReference type="Proteomes" id="UP001299235"/>
    </source>
</evidence>
<dbReference type="PANTHER" id="PTHR41286:SF1">
    <property type="entry name" value="HNH NUCLEASE YAJD-RELATED"/>
    <property type="match status" value="1"/>
</dbReference>
<dbReference type="InterPro" id="IPR003615">
    <property type="entry name" value="HNH_nuc"/>
</dbReference>
<dbReference type="Pfam" id="PF01844">
    <property type="entry name" value="HNH"/>
    <property type="match status" value="1"/>
</dbReference>
<proteinExistence type="inferred from homology"/>
<evidence type="ECO:0000256" key="1">
    <source>
        <dbReference type="ARBA" id="ARBA00022722"/>
    </source>
</evidence>